<accession>A0ACD5TIK1</accession>
<evidence type="ECO:0000313" key="1">
    <source>
        <dbReference type="EnsemblPlants" id="AVESA.00010b.r2.1AG0060600.1.CDS"/>
    </source>
</evidence>
<evidence type="ECO:0000313" key="2">
    <source>
        <dbReference type="Proteomes" id="UP001732700"/>
    </source>
</evidence>
<name>A0ACD5TIK1_AVESA</name>
<sequence>MLAQTIAQHLSIMVLNFVLLKTRADSTEATQGGSIGEFACGDQWLLPLGCSHPTLTRTRPYIIFVVAPLASRALGSPTFTHTHSDRIPSREPRTPFAAQMEASPSRSDSFSRAWLGRKAPVASLERLDADAGLGCSFDSSTSFIDMDPSELFSMRWTSSATLATEQDGDVDVEAAEFDFGQLARAGARCSSPLLVGAGLPPLTPCEPRNSIASYADAAFYSAQSTPASAAGSRRAGVGGARAPLLATRRILLRYLRLLAPLCRKVRALPVRALAPRAASGFAATTTASPARQSTSSYASAAECWCQGHAETAVRDAILYCKKSVQGREV</sequence>
<reference evidence="1" key="2">
    <citation type="submission" date="2025-09" db="UniProtKB">
        <authorList>
            <consortium name="EnsemblPlants"/>
        </authorList>
    </citation>
    <scope>IDENTIFICATION</scope>
</reference>
<proteinExistence type="predicted"/>
<reference evidence="1" key="1">
    <citation type="submission" date="2021-05" db="EMBL/GenBank/DDBJ databases">
        <authorList>
            <person name="Scholz U."/>
            <person name="Mascher M."/>
            <person name="Fiebig A."/>
        </authorList>
    </citation>
    <scope>NUCLEOTIDE SEQUENCE [LARGE SCALE GENOMIC DNA]</scope>
</reference>
<protein>
    <submittedName>
        <fullName evidence="1">Uncharacterized protein</fullName>
    </submittedName>
</protein>
<dbReference type="EnsemblPlants" id="AVESA.00010b.r2.1AG0060600.1">
    <property type="protein sequence ID" value="AVESA.00010b.r2.1AG0060600.1.CDS"/>
    <property type="gene ID" value="AVESA.00010b.r2.1AG0060600"/>
</dbReference>
<organism evidence="1 2">
    <name type="scientific">Avena sativa</name>
    <name type="common">Oat</name>
    <dbReference type="NCBI Taxonomy" id="4498"/>
    <lineage>
        <taxon>Eukaryota</taxon>
        <taxon>Viridiplantae</taxon>
        <taxon>Streptophyta</taxon>
        <taxon>Embryophyta</taxon>
        <taxon>Tracheophyta</taxon>
        <taxon>Spermatophyta</taxon>
        <taxon>Magnoliopsida</taxon>
        <taxon>Liliopsida</taxon>
        <taxon>Poales</taxon>
        <taxon>Poaceae</taxon>
        <taxon>BOP clade</taxon>
        <taxon>Pooideae</taxon>
        <taxon>Poodae</taxon>
        <taxon>Poeae</taxon>
        <taxon>Poeae Chloroplast Group 1 (Aveneae type)</taxon>
        <taxon>Aveninae</taxon>
        <taxon>Avena</taxon>
    </lineage>
</organism>
<dbReference type="Proteomes" id="UP001732700">
    <property type="component" value="Chromosome 1A"/>
</dbReference>
<keyword evidence="2" id="KW-1185">Reference proteome</keyword>